<proteinExistence type="predicted"/>
<sequence>MRISWNPEVIRVGQVANLVVLLDKTDEEGDYTFRFADPNDDPFEGGFEVPLKFGQLQDFEPEIQFTTPGTKELQVTKGSRASTEGTEPWQRVPIPVVAASSAGAPPQSVALVAGDPPQSDDEVLWSFIRLLTRQLRFEEFHQFVEAQMTNLPERDWFGRQSHQTLVRAAERFVEAAADPIRAVEKSQLLKHELRPATVLGALERSYVSSESDALAQPFLDEERNGGNGDNGKRPSTALARYRRSKEAGAQFPLPNIPFVELIWSYWMEEGALVQTMNHIMARFQNRRMARDPLARFDLNPLLPLRSLLWGYTEAERRRLTIRRRAAEYMVQYGLPLVGRAVPPPDTLTDHRTQFLEGFHALLHDAYRFYKERDDKTVDADAFPLLSSLREVHLVLAHGAHNQFADLPLVARAEMLEMQWILAQPEMREFLGGPTMVPYEEDWMDRVETMKTLMGWPAASITHFFELAVTGEQIVLSIRHGRWNESDRTRDHAANWALTWRNEIQRYIHAYRAVTGVDLATSTDATPPALLLTRRVPQRGRRG</sequence>
<evidence type="ECO:0000313" key="3">
    <source>
        <dbReference type="Proteomes" id="UP000609879"/>
    </source>
</evidence>
<protein>
    <submittedName>
        <fullName evidence="2">Uncharacterized protein</fullName>
    </submittedName>
</protein>
<feature type="compositionally biased region" description="Polar residues" evidence="1">
    <location>
        <begin position="76"/>
        <end position="85"/>
    </location>
</feature>
<evidence type="ECO:0000256" key="1">
    <source>
        <dbReference type="SAM" id="MobiDB-lite"/>
    </source>
</evidence>
<gene>
    <name evidence="2" type="ORF">Ade02nite_14150</name>
</gene>
<feature type="region of interest" description="Disordered" evidence="1">
    <location>
        <begin position="69"/>
        <end position="91"/>
    </location>
</feature>
<accession>A0ABQ3XYE0</accession>
<reference evidence="2 3" key="1">
    <citation type="submission" date="2021-01" db="EMBL/GenBank/DDBJ databases">
        <title>Whole genome shotgun sequence of Actinoplanes deccanensis NBRC 13994.</title>
        <authorList>
            <person name="Komaki H."/>
            <person name="Tamura T."/>
        </authorList>
    </citation>
    <scope>NUCLEOTIDE SEQUENCE [LARGE SCALE GENOMIC DNA]</scope>
    <source>
        <strain evidence="2 3">NBRC 13994</strain>
    </source>
</reference>
<name>A0ABQ3XYE0_9ACTN</name>
<comment type="caution">
    <text evidence="2">The sequence shown here is derived from an EMBL/GenBank/DDBJ whole genome shotgun (WGS) entry which is preliminary data.</text>
</comment>
<organism evidence="2 3">
    <name type="scientific">Paractinoplanes deccanensis</name>
    <dbReference type="NCBI Taxonomy" id="113561"/>
    <lineage>
        <taxon>Bacteria</taxon>
        <taxon>Bacillati</taxon>
        <taxon>Actinomycetota</taxon>
        <taxon>Actinomycetes</taxon>
        <taxon>Micromonosporales</taxon>
        <taxon>Micromonosporaceae</taxon>
        <taxon>Paractinoplanes</taxon>
    </lineage>
</organism>
<dbReference type="RefSeq" id="WP_203760708.1">
    <property type="nucleotide sequence ID" value="NZ_BAAABO010000006.1"/>
</dbReference>
<dbReference type="Proteomes" id="UP000609879">
    <property type="component" value="Unassembled WGS sequence"/>
</dbReference>
<evidence type="ECO:0000313" key="2">
    <source>
        <dbReference type="EMBL" id="GID72774.1"/>
    </source>
</evidence>
<dbReference type="EMBL" id="BOMI01000021">
    <property type="protein sequence ID" value="GID72774.1"/>
    <property type="molecule type" value="Genomic_DNA"/>
</dbReference>
<keyword evidence="3" id="KW-1185">Reference proteome</keyword>